<feature type="compositionally biased region" description="Gly residues" evidence="1">
    <location>
        <begin position="439"/>
        <end position="450"/>
    </location>
</feature>
<dbReference type="InterPro" id="IPR025331">
    <property type="entry name" value="TNT"/>
</dbReference>
<organism evidence="3 4">
    <name type="scientific">Mycobacterium adipatum</name>
    <dbReference type="NCBI Taxonomy" id="1682113"/>
    <lineage>
        <taxon>Bacteria</taxon>
        <taxon>Bacillati</taxon>
        <taxon>Actinomycetota</taxon>
        <taxon>Actinomycetes</taxon>
        <taxon>Mycobacteriales</taxon>
        <taxon>Mycobacteriaceae</taxon>
        <taxon>Mycobacterium</taxon>
    </lineage>
</organism>
<feature type="region of interest" description="Disordered" evidence="1">
    <location>
        <begin position="91"/>
        <end position="117"/>
    </location>
</feature>
<feature type="compositionally biased region" description="Low complexity" evidence="1">
    <location>
        <begin position="554"/>
        <end position="566"/>
    </location>
</feature>
<feature type="compositionally biased region" description="Low complexity" evidence="1">
    <location>
        <begin position="580"/>
        <end position="604"/>
    </location>
</feature>
<dbReference type="RefSeq" id="WP_067992008.1">
    <property type="nucleotide sequence ID" value="NZ_CP015596.1"/>
</dbReference>
<evidence type="ECO:0000313" key="4">
    <source>
        <dbReference type="Proteomes" id="UP000077143"/>
    </source>
</evidence>
<evidence type="ECO:0000256" key="1">
    <source>
        <dbReference type="SAM" id="MobiDB-lite"/>
    </source>
</evidence>
<name>A0A172UIH2_9MYCO</name>
<proteinExistence type="predicted"/>
<dbReference type="STRING" id="1682113.A7U43_05325"/>
<dbReference type="OrthoDB" id="3194844at2"/>
<feature type="compositionally biased region" description="Gly residues" evidence="1">
    <location>
        <begin position="542"/>
        <end position="553"/>
    </location>
</feature>
<dbReference type="AlphaFoldDB" id="A0A172UIH2"/>
<gene>
    <name evidence="3" type="ORF">A7U43_05325</name>
</gene>
<dbReference type="EMBL" id="CP015596">
    <property type="protein sequence ID" value="ANE78828.1"/>
    <property type="molecule type" value="Genomic_DNA"/>
</dbReference>
<protein>
    <recommendedName>
        <fullName evidence="2">TNT domain-containing protein</fullName>
    </recommendedName>
</protein>
<feature type="compositionally biased region" description="Low complexity" evidence="1">
    <location>
        <begin position="507"/>
        <end position="541"/>
    </location>
</feature>
<feature type="domain" description="TNT" evidence="2">
    <location>
        <begin position="819"/>
        <end position="916"/>
    </location>
</feature>
<feature type="compositionally biased region" description="Gly residues" evidence="1">
    <location>
        <begin position="567"/>
        <end position="579"/>
    </location>
</feature>
<feature type="compositionally biased region" description="Gly residues" evidence="1">
    <location>
        <begin position="605"/>
        <end position="622"/>
    </location>
</feature>
<feature type="compositionally biased region" description="Low complexity" evidence="1">
    <location>
        <begin position="489"/>
        <end position="499"/>
    </location>
</feature>
<reference evidence="3 4" key="1">
    <citation type="submission" date="2016-05" db="EMBL/GenBank/DDBJ databases">
        <title>Complete genome sequence of a phthalic acid esters degrading Mycobacterium sp. YC-RL4.</title>
        <authorList>
            <person name="Ren L."/>
            <person name="Fan S."/>
            <person name="Ruth N."/>
            <person name="Jia Y."/>
            <person name="Wang J."/>
            <person name="Qiao C."/>
        </authorList>
    </citation>
    <scope>NUCLEOTIDE SEQUENCE [LARGE SCALE GENOMIC DNA]</scope>
    <source>
        <strain evidence="3 4">YC-RL4</strain>
    </source>
</reference>
<accession>A0A172UIH2</accession>
<evidence type="ECO:0000259" key="2">
    <source>
        <dbReference type="Pfam" id="PF14021"/>
    </source>
</evidence>
<feature type="region of interest" description="Disordered" evidence="1">
    <location>
        <begin position="439"/>
        <end position="735"/>
    </location>
</feature>
<feature type="compositionally biased region" description="Low complexity" evidence="1">
    <location>
        <begin position="623"/>
        <end position="638"/>
    </location>
</feature>
<evidence type="ECO:0000313" key="3">
    <source>
        <dbReference type="EMBL" id="ANE78828.1"/>
    </source>
</evidence>
<keyword evidence="4" id="KW-1185">Reference proteome</keyword>
<dbReference type="Proteomes" id="UP000077143">
    <property type="component" value="Chromosome"/>
</dbReference>
<feature type="compositionally biased region" description="Gly residues" evidence="1">
    <location>
        <begin position="664"/>
        <end position="692"/>
    </location>
</feature>
<dbReference type="GO" id="GO:0050135">
    <property type="term" value="F:NADP+ nucleosidase activity"/>
    <property type="evidence" value="ECO:0007669"/>
    <property type="project" value="InterPro"/>
</dbReference>
<dbReference type="KEGG" id="madi:A7U43_05325"/>
<feature type="compositionally biased region" description="Low complexity" evidence="1">
    <location>
        <begin position="716"/>
        <end position="728"/>
    </location>
</feature>
<dbReference type="Pfam" id="PF14021">
    <property type="entry name" value="TNT"/>
    <property type="match status" value="1"/>
</dbReference>
<sequence length="919" mass="90996">MRIEVEPQALIDAGKQVGALGAQLGALSDAMGQMLAGGIASGTDPAGLNFGISYGRQADDVANYLAQLANAYKGVGRMLEATGFNYQHADQASAAGGSGPSGAVSGEQAETKPGDTPYTSVTGYVPPPPGWAVIQPFLTMVPFLGVALTWPSGNSGMMNVTAAQWANIARGLRIFEPALQSAAMAAGAQDVPEAGQMTKALKDLGDGANTLAGIAGDISTAITDFAKGVQETQDAIRDLLDRLSFGGIWDSVTGMLSGEGGNILREIADDVGTVLENFQNQVQGVLGLLSELQNLLREAAEGFQKWIRPVLVGAFGDSVGNELADAVRISTSLQAGLGVAVIGLVSGTVALADPDTWKGLADTAIIIAKDPTKIDDVLKQSGSEFIAWDVITGDNPALGVGEALGNIGSLFIPGGALAKGGSVAKGLAATRRLLDGEGLEGLGRIPGLGGNRTPDMPELPDAPGAPNIPEFTPPPGIPGSVLGPGGPTGSTASAPSSPGSGSGGGPAATVPSPNGSGPSQPGGRAGPGSPSSSGPAPTGGSPNPGGSSGGPSSGGTVPTGGSPSPDGGDGPSRPSGGGPLSPSISSSTDSQGSPGASQSTSGPSPAGGGDGPGSQTLNGGGSSHTSGSPNSEGSSNSSSDDRLSPEPDAGQKNPDFEASSSSQSGGGAGSSGTGSGSGSGSEDGGSDAGGASGTHEGKSEATGADSDGSNDRDLSDPPSSDDTPPALDTQPKVAGIDYALPAEDAIRILSDPAAEIQRLADGGVPASVLDGYDPLAGREPADFRSEFGTTDQNGNLAWDWQNQAPNNGFAGDPVESDSIPSGHQLDRLGFNGGGFMADEGAPMAERAMAPGAAAQYHTFEGTGRPVPDGKDWVVQHGPAKSAFGQPGGAEQWVVIDNKTGYPVKVEDLIRARMLRETTP</sequence>